<protein>
    <recommendedName>
        <fullName evidence="10">Alpha-1,4 glucan phosphorylase</fullName>
        <ecNumber evidence="10">2.4.1.1</ecNumber>
    </recommendedName>
</protein>
<proteinExistence type="inferred from homology"/>
<evidence type="ECO:0000256" key="4">
    <source>
        <dbReference type="ARBA" id="ARBA00022533"/>
    </source>
</evidence>
<dbReference type="Proteomes" id="UP000249723">
    <property type="component" value="Unassembled WGS sequence"/>
</dbReference>
<evidence type="ECO:0000256" key="5">
    <source>
        <dbReference type="ARBA" id="ARBA00022676"/>
    </source>
</evidence>
<comment type="similarity">
    <text evidence="3 10">Belongs to the glycogen phosphorylase family.</text>
</comment>
<dbReference type="InterPro" id="IPR035090">
    <property type="entry name" value="Pyridoxal_P_attach_site"/>
</dbReference>
<evidence type="ECO:0000256" key="9">
    <source>
        <dbReference type="PIRSR" id="PIRSR000460-1"/>
    </source>
</evidence>
<dbReference type="GO" id="GO:0005980">
    <property type="term" value="P:glycogen catabolic process"/>
    <property type="evidence" value="ECO:0007669"/>
    <property type="project" value="TreeGrafter"/>
</dbReference>
<evidence type="ECO:0000313" key="11">
    <source>
        <dbReference type="EMBL" id="SDA03217.1"/>
    </source>
</evidence>
<keyword evidence="7 9" id="KW-0663">Pyridoxal phosphate</keyword>
<evidence type="ECO:0000256" key="7">
    <source>
        <dbReference type="ARBA" id="ARBA00022898"/>
    </source>
</evidence>
<gene>
    <name evidence="11" type="ORF">BZ3500_MVSOF-1268-A1-R1_CHR7-1G09314</name>
</gene>
<evidence type="ECO:0000256" key="1">
    <source>
        <dbReference type="ARBA" id="ARBA00001275"/>
    </source>
</evidence>
<dbReference type="SUPFAM" id="SSF53756">
    <property type="entry name" value="UDP-Glycosyltransferase/glycogen phosphorylase"/>
    <property type="match status" value="1"/>
</dbReference>
<dbReference type="GO" id="GO:0005737">
    <property type="term" value="C:cytoplasm"/>
    <property type="evidence" value="ECO:0007669"/>
    <property type="project" value="TreeGrafter"/>
</dbReference>
<dbReference type="InterPro" id="IPR000811">
    <property type="entry name" value="Glyco_trans_35"/>
</dbReference>
<dbReference type="Gene3D" id="3.40.50.2000">
    <property type="entry name" value="Glycogen Phosphorylase B"/>
    <property type="match status" value="2"/>
</dbReference>
<dbReference type="OrthoDB" id="9215500at2759"/>
<keyword evidence="4" id="KW-0021">Allosteric enzyme</keyword>
<evidence type="ECO:0000313" key="12">
    <source>
        <dbReference type="Proteomes" id="UP000249723"/>
    </source>
</evidence>
<reference evidence="12" key="1">
    <citation type="submission" date="2016-10" db="EMBL/GenBank/DDBJ databases">
        <authorList>
            <person name="Jeantristanb JTB J.-T."/>
            <person name="Ricardo R."/>
        </authorList>
    </citation>
    <scope>NUCLEOTIDE SEQUENCE [LARGE SCALE GENOMIC DNA]</scope>
</reference>
<feature type="modified residue" description="N6-(pyridoxal phosphate)lysine" evidence="9">
    <location>
        <position position="744"/>
    </location>
</feature>
<dbReference type="FunFam" id="3.40.50.2000:FF:000149">
    <property type="entry name" value="Glycogen phosphorylase, muscle form"/>
    <property type="match status" value="1"/>
</dbReference>
<dbReference type="STRING" id="289078.A0A2X0NDX7"/>
<dbReference type="FunFam" id="3.40.50.2000:FF:000003">
    <property type="entry name" value="Alpha-1,4 glucan phosphorylase"/>
    <property type="match status" value="1"/>
</dbReference>
<keyword evidence="8 10" id="KW-0119">Carbohydrate metabolism</keyword>
<dbReference type="CDD" id="cd04300">
    <property type="entry name" value="GT35_Glycogen_Phosphorylase"/>
    <property type="match status" value="1"/>
</dbReference>
<comment type="function">
    <text evidence="10">Allosteric enzyme that catalyzes the rate-limiting step in glycogen catabolism, the phosphorolytic cleavage of glycogen to produce glucose-1-phosphate, and plays a central role in maintaining cellular and organismal glucose homeostasis.</text>
</comment>
<comment type="catalytic activity">
    <reaction evidence="1 10">
        <text>[(1-&gt;4)-alpha-D-glucosyl](n) + phosphate = [(1-&gt;4)-alpha-D-glucosyl](n-1) + alpha-D-glucose 1-phosphate</text>
        <dbReference type="Rhea" id="RHEA:41732"/>
        <dbReference type="Rhea" id="RHEA-COMP:9584"/>
        <dbReference type="Rhea" id="RHEA-COMP:9586"/>
        <dbReference type="ChEBI" id="CHEBI:15444"/>
        <dbReference type="ChEBI" id="CHEBI:43474"/>
        <dbReference type="ChEBI" id="CHEBI:58601"/>
        <dbReference type="EC" id="2.4.1.1"/>
    </reaction>
</comment>
<evidence type="ECO:0000256" key="3">
    <source>
        <dbReference type="ARBA" id="ARBA00006047"/>
    </source>
</evidence>
<keyword evidence="12" id="KW-1185">Reference proteome</keyword>
<sequence length="896" mass="100063">MAAQHASHPVNANAGSAPARLRVHKRSATGFLTAGGQSLSEIFPGDASAWKAALKKGKDETTKHDKEVVTSTIVKHVTTTLARAPFNVDDLALYQATALSVRDRLIAKWNATQLEHTQKKPKRVYYFSLEFLMGRSLDNALLNLGVKEEYSEAVKSLGFQMEDLLDNERDAGLGNGGLGRLAACYLDSLSTTNIPSWGYGLRYSYGIFRQLCDSNGSQLEVPDPWLDHANPWEIPRLDNGVEVKFYGDAVRRDNGSGTWNGGLDVLAIPYDLPIPGFKTNNTNNIRLWSSKPKKSFDLAAFNAGDYEAAVREAGDAENITRVLYPNDNFDAGKLLRLKQQYFWCAASLADIVRRFKKLGQQWSEFPHYNAIQLNDTHPTIAIIELQRILIDEEAQPWDAAWDIVCKTFGYTNHTVLPEALETWPEPLIASLLPRHMQIIYDVNLFFLQKVEKKWPGDYGKLRSMSIIGEGELSPRASACPVCSRTDLSLVYFAGAHKQVRMAHIAIIGSHKVNGVAELHSELVKEMFGDFVEFFGRDKFTNVTNGITARRWLLQANPGLASLITKKLGSDDYLLDLNKLRGLEKFADDVAFQKEWAAVKQANKERLAEYIESTLGIAVNRNALFDVMCKRLHEYKRQFMNILGTIYRYLQLKKLSPEERKHVVPRLSVFAGKAAPGYYIAKLVIRLINAVSKKICADKEVSDILTVAFLPDYSVSLAEVIIPANDISEHISTAGTEASGTSNMKFVLNGGLLLGTADGANIEICEEVGEENVFFFGHLTPEVKGLRRAHHFGENQYPEELLEAINAIRSGMFGDAGVFEPLISTLFEGKDFYLVSDDFTSYLAAQRMVDESYVDRPAWVKKTILATSRMGKFSSDRAVLQYADEIWNVEPVKVESV</sequence>
<dbReference type="PANTHER" id="PTHR11468">
    <property type="entry name" value="GLYCOGEN PHOSPHORYLASE"/>
    <property type="match status" value="1"/>
</dbReference>
<dbReference type="PANTHER" id="PTHR11468:SF3">
    <property type="entry name" value="GLYCOGEN PHOSPHORYLASE, LIVER FORM"/>
    <property type="match status" value="1"/>
</dbReference>
<dbReference type="AlphaFoldDB" id="A0A2X0NDX7"/>
<organism evidence="11 12">
    <name type="scientific">Microbotryum saponariae</name>
    <dbReference type="NCBI Taxonomy" id="289078"/>
    <lineage>
        <taxon>Eukaryota</taxon>
        <taxon>Fungi</taxon>
        <taxon>Dikarya</taxon>
        <taxon>Basidiomycota</taxon>
        <taxon>Pucciniomycotina</taxon>
        <taxon>Microbotryomycetes</taxon>
        <taxon>Microbotryales</taxon>
        <taxon>Microbotryaceae</taxon>
        <taxon>Microbotryum</taxon>
    </lineage>
</organism>
<evidence type="ECO:0000256" key="6">
    <source>
        <dbReference type="ARBA" id="ARBA00022679"/>
    </source>
</evidence>
<accession>A0A2X0NDX7</accession>
<dbReference type="EMBL" id="FMWP01000127">
    <property type="protein sequence ID" value="SDA03217.1"/>
    <property type="molecule type" value="Genomic_DNA"/>
</dbReference>
<dbReference type="PIRSF" id="PIRSF000460">
    <property type="entry name" value="Pprylas_GlgP"/>
    <property type="match status" value="1"/>
</dbReference>
<evidence type="ECO:0000256" key="8">
    <source>
        <dbReference type="ARBA" id="ARBA00023277"/>
    </source>
</evidence>
<keyword evidence="6 10" id="KW-0808">Transferase</keyword>
<comment type="cofactor">
    <cofactor evidence="2 10">
        <name>pyridoxal 5'-phosphate</name>
        <dbReference type="ChEBI" id="CHEBI:597326"/>
    </cofactor>
</comment>
<dbReference type="Pfam" id="PF00343">
    <property type="entry name" value="Phosphorylase"/>
    <property type="match status" value="1"/>
</dbReference>
<evidence type="ECO:0000256" key="10">
    <source>
        <dbReference type="RuleBase" id="RU000587"/>
    </source>
</evidence>
<evidence type="ECO:0000256" key="2">
    <source>
        <dbReference type="ARBA" id="ARBA00001933"/>
    </source>
</evidence>
<keyword evidence="5 10" id="KW-0328">Glycosyltransferase</keyword>
<dbReference type="EC" id="2.4.1.1" evidence="10"/>
<dbReference type="GO" id="GO:0008184">
    <property type="term" value="F:glycogen phosphorylase activity"/>
    <property type="evidence" value="ECO:0007669"/>
    <property type="project" value="InterPro"/>
</dbReference>
<dbReference type="PROSITE" id="PS00102">
    <property type="entry name" value="PHOSPHORYLASE"/>
    <property type="match status" value="1"/>
</dbReference>
<dbReference type="GO" id="GO:0030170">
    <property type="term" value="F:pyridoxal phosphate binding"/>
    <property type="evidence" value="ECO:0007669"/>
    <property type="project" value="TreeGrafter"/>
</dbReference>
<name>A0A2X0NDX7_9BASI</name>